<feature type="region of interest" description="Disordered" evidence="1">
    <location>
        <begin position="1"/>
        <end position="25"/>
    </location>
</feature>
<accession>Q2IDL1</accession>
<dbReference type="eggNOG" id="COG0662">
    <property type="taxonomic scope" value="Bacteria"/>
</dbReference>
<dbReference type="InterPro" id="IPR014710">
    <property type="entry name" value="RmlC-like_jellyroll"/>
</dbReference>
<reference evidence="2 3" key="1">
    <citation type="submission" date="2006-01" db="EMBL/GenBank/DDBJ databases">
        <title>Complete sequence of Anaeromyxobacter dehalogenans 2CP-C.</title>
        <authorList>
            <consortium name="US DOE Joint Genome Institute"/>
            <person name="Copeland A."/>
            <person name="Lucas S."/>
            <person name="Lapidus A."/>
            <person name="Barry K."/>
            <person name="Detter J.C."/>
            <person name="Glavina T."/>
            <person name="Hammon N."/>
            <person name="Israni S."/>
            <person name="Pitluck S."/>
            <person name="Brettin T."/>
            <person name="Bruce D."/>
            <person name="Han C."/>
            <person name="Tapia R."/>
            <person name="Gilna P."/>
            <person name="Kiss H."/>
            <person name="Schmutz J."/>
            <person name="Larimer F."/>
            <person name="Land M."/>
            <person name="Kyrpides N."/>
            <person name="Anderson I."/>
            <person name="Sanford R.A."/>
            <person name="Ritalahti K.M."/>
            <person name="Thomas H.S."/>
            <person name="Kirby J.R."/>
            <person name="Zhulin I.B."/>
            <person name="Loeffler F.E."/>
            <person name="Richardson P."/>
        </authorList>
    </citation>
    <scope>NUCLEOTIDE SEQUENCE [LARGE SCALE GENOMIC DNA]</scope>
    <source>
        <strain evidence="2 3">2CP-C</strain>
    </source>
</reference>
<protein>
    <submittedName>
        <fullName evidence="2">Cupin domain protein</fullName>
    </submittedName>
</protein>
<gene>
    <name evidence="2" type="ordered locus">Adeh_2901</name>
</gene>
<dbReference type="SUPFAM" id="SSF51182">
    <property type="entry name" value="RmlC-like cupins"/>
    <property type="match status" value="1"/>
</dbReference>
<organism evidence="2 3">
    <name type="scientific">Anaeromyxobacter dehalogenans (strain 2CP-C)</name>
    <dbReference type="NCBI Taxonomy" id="290397"/>
    <lineage>
        <taxon>Bacteria</taxon>
        <taxon>Pseudomonadati</taxon>
        <taxon>Myxococcota</taxon>
        <taxon>Myxococcia</taxon>
        <taxon>Myxococcales</taxon>
        <taxon>Cystobacterineae</taxon>
        <taxon>Anaeromyxobacteraceae</taxon>
        <taxon>Anaeromyxobacter</taxon>
    </lineage>
</organism>
<dbReference type="KEGG" id="ade:Adeh_2901"/>
<dbReference type="InterPro" id="IPR011051">
    <property type="entry name" value="RmlC_Cupin_sf"/>
</dbReference>
<evidence type="ECO:0000313" key="3">
    <source>
        <dbReference type="Proteomes" id="UP000001935"/>
    </source>
</evidence>
<dbReference type="AlphaFoldDB" id="Q2IDL1"/>
<dbReference type="STRING" id="290397.Adeh_2901"/>
<dbReference type="Gene3D" id="2.60.120.10">
    <property type="entry name" value="Jelly Rolls"/>
    <property type="match status" value="1"/>
</dbReference>
<evidence type="ECO:0000313" key="2">
    <source>
        <dbReference type="EMBL" id="ABC82671.1"/>
    </source>
</evidence>
<dbReference type="Proteomes" id="UP000001935">
    <property type="component" value="Chromosome"/>
</dbReference>
<proteinExistence type="predicted"/>
<sequence>MGRRLEPPVQEGAPHHVGRRETPMPTLIRAPTVIPAAGTKPKVIQEFVGRVNSGTEAVSIARMVSPEGWREPGQTPEFDEYTLVLRGSLRVESASGVIDVGPGQAVVVPRGEWVRYSTPTAEGAEYVAVCAPAFAPGLVHRDA</sequence>
<dbReference type="EMBL" id="CP000251">
    <property type="protein sequence ID" value="ABC82671.1"/>
    <property type="molecule type" value="Genomic_DNA"/>
</dbReference>
<evidence type="ECO:0000256" key="1">
    <source>
        <dbReference type="SAM" id="MobiDB-lite"/>
    </source>
</evidence>
<name>Q2IDL1_ANADE</name>
<dbReference type="HOGENOM" id="CLU_142227_0_0_7"/>